<dbReference type="Proteomes" id="UP000295696">
    <property type="component" value="Unassembled WGS sequence"/>
</dbReference>
<name>A0A4R3ISY6_9RHOB</name>
<evidence type="ECO:0000313" key="2">
    <source>
        <dbReference type="Proteomes" id="UP000295696"/>
    </source>
</evidence>
<organism evidence="1 2">
    <name type="scientific">Primorskyibacter sedentarius</name>
    <dbReference type="NCBI Taxonomy" id="745311"/>
    <lineage>
        <taxon>Bacteria</taxon>
        <taxon>Pseudomonadati</taxon>
        <taxon>Pseudomonadota</taxon>
        <taxon>Alphaproteobacteria</taxon>
        <taxon>Rhodobacterales</taxon>
        <taxon>Roseobacteraceae</taxon>
        <taxon>Primorskyibacter</taxon>
    </lineage>
</organism>
<reference evidence="1 2" key="1">
    <citation type="submission" date="2019-03" db="EMBL/GenBank/DDBJ databases">
        <title>Genomic Encyclopedia of Type Strains, Phase IV (KMG-IV): sequencing the most valuable type-strain genomes for metagenomic binning, comparative biology and taxonomic classification.</title>
        <authorList>
            <person name="Goeker M."/>
        </authorList>
    </citation>
    <scope>NUCLEOTIDE SEQUENCE [LARGE SCALE GENOMIC DNA]</scope>
    <source>
        <strain evidence="1 2">DSM 104836</strain>
    </source>
</reference>
<keyword evidence="2" id="KW-1185">Reference proteome</keyword>
<evidence type="ECO:0000313" key="1">
    <source>
        <dbReference type="EMBL" id="TCS52244.1"/>
    </source>
</evidence>
<proteinExistence type="predicted"/>
<dbReference type="AlphaFoldDB" id="A0A4R3ISY6"/>
<gene>
    <name evidence="1" type="ORF">EDD52_1394</name>
</gene>
<protein>
    <submittedName>
        <fullName evidence="1">Uncharacterized protein</fullName>
    </submittedName>
</protein>
<dbReference type="EMBL" id="SLZU01000039">
    <property type="protein sequence ID" value="TCS52244.1"/>
    <property type="molecule type" value="Genomic_DNA"/>
</dbReference>
<sequence length="107" mass="11672">MRVGCASRQGTSNRCCRDNGSLSGQASDLVTVGVVADRERQAQVPALIIPDLWQKALVNLIFHVVAEMTMVFRADVSCLTPFIAVIHIAHALHRDTTAVHNAIDPPW</sequence>
<comment type="caution">
    <text evidence="1">The sequence shown here is derived from an EMBL/GenBank/DDBJ whole genome shotgun (WGS) entry which is preliminary data.</text>
</comment>
<accession>A0A4R3ISY6</accession>